<evidence type="ECO:0000256" key="1">
    <source>
        <dbReference type="SAM" id="MobiDB-lite"/>
    </source>
</evidence>
<dbReference type="EMBL" id="CP011340">
    <property type="protein sequence ID" value="ALC23645.1"/>
    <property type="molecule type" value="Genomic_DNA"/>
</dbReference>
<dbReference type="Proteomes" id="UP000060513">
    <property type="component" value="Chromosome"/>
</dbReference>
<name>A0A0M4DWB2_STRPR</name>
<dbReference type="GeneID" id="97233610"/>
<feature type="compositionally biased region" description="Gly residues" evidence="1">
    <location>
        <begin position="69"/>
        <end position="78"/>
    </location>
</feature>
<feature type="region of interest" description="Disordered" evidence="1">
    <location>
        <begin position="39"/>
        <end position="99"/>
    </location>
</feature>
<evidence type="ECO:0000313" key="3">
    <source>
        <dbReference type="Proteomes" id="UP000060513"/>
    </source>
</evidence>
<evidence type="ECO:0000313" key="2">
    <source>
        <dbReference type="EMBL" id="ALC23645.1"/>
    </source>
</evidence>
<dbReference type="OMA" id="LPTYGWT"/>
<accession>A0A0M4DWB2</accession>
<reference evidence="2 3" key="1">
    <citation type="submission" date="2015-08" db="EMBL/GenBank/DDBJ databases">
        <title>Genome sequence of the pristinamycin over-producing bacterium Streptomyces pristinaespiralis HCCB10218.</title>
        <authorList>
            <person name="Tian J."/>
            <person name="Yang J."/>
            <person name="Li L."/>
            <person name="Ruan L."/>
            <person name="Wei W."/>
            <person name="Zheng G."/>
            <person name="Wei Z."/>
            <person name="Yang S."/>
            <person name="Ge M."/>
            <person name="Jiang W."/>
            <person name="Lu Y."/>
        </authorList>
    </citation>
    <scope>NUCLEOTIDE SEQUENCE [LARGE SCALE GENOMIC DNA]</scope>
    <source>
        <strain evidence="2 3">HCCB 10218</strain>
    </source>
</reference>
<feature type="region of interest" description="Disordered" evidence="1">
    <location>
        <begin position="301"/>
        <end position="321"/>
    </location>
</feature>
<feature type="region of interest" description="Disordered" evidence="1">
    <location>
        <begin position="377"/>
        <end position="399"/>
    </location>
</feature>
<dbReference type="PATRIC" id="fig|38300.4.peg.5599"/>
<dbReference type="RefSeq" id="WP_005318561.1">
    <property type="nucleotide sequence ID" value="NZ_CP011340.1"/>
</dbReference>
<feature type="region of interest" description="Disordered" evidence="1">
    <location>
        <begin position="180"/>
        <end position="199"/>
    </location>
</feature>
<gene>
    <name evidence="2" type="ORF">SPRI_5339</name>
</gene>
<dbReference type="STRING" id="38300.SPRI_5339"/>
<proteinExistence type="predicted"/>
<sequence>MSSTENTQESPRRRRSPLVVASVAAAVLVAGGGGAYFATAGSEGGAGATDAKSEAAGAKDPLPPALDLGGSGTDGGIAPGEPDPSGGGVVYTAKGDLPEGPGRAAVHRATGTVTEAEVTRLAKALGLSGTPRLEGPAWKIGPTTDGQGPSLQVNKDAPGTWTFARFTAAPGGDNCLKGKECPSGGSSAETGEPVSEAEAKKAAAPVLRAVGQGDAALDADQLMGAVRVVNANPVVSGLPTYGWTTGVQVGADGTVVGGSGQLKKPAKSDTYPVVTAEEAVEQLNKAGKDSGRVGIGGCATPVPHEGEIKPDAPCEPDGATTEPERLTIGKAVFGLSAQYVDGRQALVPTWLFEVAAKDGGRPFTVTHTAVEERFLKSAEPPTGDITPADPSKDPADQGPAQISYSVQGRTLTVTFWGGVCSNYEAKATESGAQVKVRIVETNPDPERVCIMLAKELEASVTLDEPLDDRKVVDANTGKALPRKG</sequence>
<dbReference type="AlphaFoldDB" id="A0A0M4DWB2"/>
<dbReference type="OrthoDB" id="3830613at2"/>
<dbReference type="KEGG" id="spri:SPRI_5339"/>
<organism evidence="2">
    <name type="scientific">Streptomyces pristinaespiralis</name>
    <dbReference type="NCBI Taxonomy" id="38300"/>
    <lineage>
        <taxon>Bacteria</taxon>
        <taxon>Bacillati</taxon>
        <taxon>Actinomycetota</taxon>
        <taxon>Actinomycetes</taxon>
        <taxon>Kitasatosporales</taxon>
        <taxon>Streptomycetaceae</taxon>
        <taxon>Streptomyces</taxon>
    </lineage>
</organism>
<protein>
    <submittedName>
        <fullName evidence="2">Large membrane protein</fullName>
    </submittedName>
</protein>